<gene>
    <name evidence="4" type="ORF">Aory05_000587200</name>
</gene>
<keyword evidence="5" id="KW-1185">Reference proteome</keyword>
<protein>
    <submittedName>
        <fullName evidence="4">Unnamed protein product</fullName>
    </submittedName>
</protein>
<accession>A0ABQ6KPV3</accession>
<dbReference type="EMBL" id="BSYB01000022">
    <property type="protein sequence ID" value="GMG47110.1"/>
    <property type="molecule type" value="Genomic_DNA"/>
</dbReference>
<proteinExistence type="inferred from homology"/>
<sequence length="453" mass="51531">MTSDSLLQLNGLIHAATYSLEEIRKHVDFFIKHIGPHLGPGPLGKDGYQPRYPSAMTDDLTPFELSLCWKDPKQQGRPIVRFVSDIIPADAERTRIASLLQSQRLIEALRNIAEDTSDLTLHMLPDIWKAVSHTLKVSETLIHSGSCSQCGSSSAFIAFDLKKSVISGKFYWRLPFCLDVPGTLNLMDHVFSACFAVHEFFGSAVFSTSWHQIREHIRNHADTLLPRMISIDATAFPAPRIKVYVNCRFQGERNFDSWEHHLRFNDSVASPEDFRSTCRDLWNSLTTNPPEWAQTRPDAGPKSCLLLYELTASSAKTTDEQRQKLSSKLYIMCQEIPLPDSVIATQLLRHCELAGDADTLNPTHMSLTKDETMPRPRVRIRYDDQSRLCSVHEPMLCYFRWGLSPDYGTPYLSLNRALCMAIMEQPQQQSQRRERMECGLNGYTRTMTSENAT</sequence>
<evidence type="ECO:0000256" key="3">
    <source>
        <dbReference type="ARBA" id="ARBA00022679"/>
    </source>
</evidence>
<dbReference type="Proteomes" id="UP001165189">
    <property type="component" value="Unassembled WGS sequence"/>
</dbReference>
<dbReference type="Pfam" id="PF11991">
    <property type="entry name" value="Trp_DMAT"/>
    <property type="match status" value="1"/>
</dbReference>
<comment type="caution">
    <text evidence="4">The sequence shown here is derived from an EMBL/GenBank/DDBJ whole genome shotgun (WGS) entry which is preliminary data.</text>
</comment>
<evidence type="ECO:0000256" key="2">
    <source>
        <dbReference type="ARBA" id="ARBA00010209"/>
    </source>
</evidence>
<evidence type="ECO:0000313" key="4">
    <source>
        <dbReference type="EMBL" id="GMG47110.1"/>
    </source>
</evidence>
<dbReference type="InterPro" id="IPR033964">
    <property type="entry name" value="ABBA"/>
</dbReference>
<dbReference type="PANTHER" id="PTHR40627:SF4">
    <property type="entry name" value="PRENYLTRANSFERASE ASQH1-RELATED"/>
    <property type="match status" value="1"/>
</dbReference>
<evidence type="ECO:0000313" key="5">
    <source>
        <dbReference type="Proteomes" id="UP001165189"/>
    </source>
</evidence>
<reference evidence="4" key="1">
    <citation type="submission" date="2023-04" db="EMBL/GenBank/DDBJ databases">
        <title>Aspergillus oryzae var. brunneus NBRC 4377.</title>
        <authorList>
            <person name="Ichikawa N."/>
            <person name="Sato H."/>
            <person name="Tonouchi N."/>
        </authorList>
    </citation>
    <scope>NUCLEOTIDE SEQUENCE</scope>
    <source>
        <strain evidence="4">NBRC 4377</strain>
    </source>
</reference>
<keyword evidence="3" id="KW-0808">Transferase</keyword>
<dbReference type="InterPro" id="IPR017795">
    <property type="entry name" value="ABBA_NscD-like"/>
</dbReference>
<name>A0ABQ6KPV3_ASPOZ</name>
<dbReference type="SFLD" id="SFLDS00036">
    <property type="entry name" value="Aromatic_Prenyltransferase"/>
    <property type="match status" value="1"/>
</dbReference>
<evidence type="ECO:0000256" key="1">
    <source>
        <dbReference type="ARBA" id="ARBA00005179"/>
    </source>
</evidence>
<dbReference type="PANTHER" id="PTHR40627">
    <property type="entry name" value="INDOLE PRENYLTRANSFERASE TDIB-RELATED"/>
    <property type="match status" value="1"/>
</dbReference>
<organism evidence="4 5">
    <name type="scientific">Aspergillus oryzae var. brunneus</name>
    <dbReference type="NCBI Taxonomy" id="332754"/>
    <lineage>
        <taxon>Eukaryota</taxon>
        <taxon>Fungi</taxon>
        <taxon>Dikarya</taxon>
        <taxon>Ascomycota</taxon>
        <taxon>Pezizomycotina</taxon>
        <taxon>Eurotiomycetes</taxon>
        <taxon>Eurotiomycetidae</taxon>
        <taxon>Eurotiales</taxon>
        <taxon>Aspergillaceae</taxon>
        <taxon>Aspergillus</taxon>
        <taxon>Aspergillus subgen. Circumdati</taxon>
    </lineage>
</organism>
<comment type="similarity">
    <text evidence="2">Belongs to the tryptophan dimethylallyltransferase family.</text>
</comment>
<comment type="pathway">
    <text evidence="1">Secondary metabolite biosynthesis.</text>
</comment>